<accession>Q11GZ1</accession>
<feature type="region of interest" description="Disordered" evidence="1">
    <location>
        <begin position="72"/>
        <end position="96"/>
    </location>
</feature>
<gene>
    <name evidence="2" type="ordered locus">Meso_1941</name>
</gene>
<feature type="region of interest" description="Disordered" evidence="1">
    <location>
        <begin position="1"/>
        <end position="20"/>
    </location>
</feature>
<sequence>MLPTRQGKRRARQPGTISQRPVPRATVQWLLLEARKKELTELVADIPEDVSDLLPSASTVYAKKVAVHTGALGRTSGRKRRGPADVDREDRPDAGIETWNDSRHAARRNCAPFWIGPISKPIERLKNKTPGGVQAGVSSLVVRGDRACFVMIAA</sequence>
<evidence type="ECO:0000313" key="2">
    <source>
        <dbReference type="EMBL" id="ABG63334.1"/>
    </source>
</evidence>
<name>Q11GZ1_CHESB</name>
<dbReference type="AlphaFoldDB" id="Q11GZ1"/>
<protein>
    <submittedName>
        <fullName evidence="2">Uncharacterized protein</fullName>
    </submittedName>
</protein>
<proteinExistence type="predicted"/>
<dbReference type="HOGENOM" id="CLU_1701097_0_0_5"/>
<dbReference type="EMBL" id="CP000390">
    <property type="protein sequence ID" value="ABG63334.1"/>
    <property type="molecule type" value="Genomic_DNA"/>
</dbReference>
<feature type="compositionally biased region" description="Basic residues" evidence="1">
    <location>
        <begin position="1"/>
        <end position="12"/>
    </location>
</feature>
<evidence type="ECO:0000256" key="1">
    <source>
        <dbReference type="SAM" id="MobiDB-lite"/>
    </source>
</evidence>
<reference evidence="2" key="1">
    <citation type="submission" date="2006-06" db="EMBL/GenBank/DDBJ databases">
        <title>Complete sequence of chromosome of Chelativorans sp. BNC1.</title>
        <authorList>
            <consortium name="US DOE Joint Genome Institute"/>
            <person name="Copeland A."/>
            <person name="Lucas S."/>
            <person name="Lapidus A."/>
            <person name="Barry K."/>
            <person name="Detter J.C."/>
            <person name="Glavina del Rio T."/>
            <person name="Hammon N."/>
            <person name="Israni S."/>
            <person name="Dalin E."/>
            <person name="Tice H."/>
            <person name="Pitluck S."/>
            <person name="Chertkov O."/>
            <person name="Brettin T."/>
            <person name="Bruce D."/>
            <person name="Han C."/>
            <person name="Tapia R."/>
            <person name="Gilna P."/>
            <person name="Schmutz J."/>
            <person name="Larimer F."/>
            <person name="Land M."/>
            <person name="Hauser L."/>
            <person name="Kyrpides N."/>
            <person name="Mikhailova N."/>
            <person name="Richardson P."/>
        </authorList>
    </citation>
    <scope>NUCLEOTIDE SEQUENCE</scope>
    <source>
        <strain evidence="2">BNC1</strain>
    </source>
</reference>
<dbReference type="KEGG" id="mes:Meso_1941"/>
<organism evidence="2">
    <name type="scientific">Chelativorans sp. (strain BNC1)</name>
    <dbReference type="NCBI Taxonomy" id="266779"/>
    <lineage>
        <taxon>Bacteria</taxon>
        <taxon>Pseudomonadati</taxon>
        <taxon>Pseudomonadota</taxon>
        <taxon>Alphaproteobacteria</taxon>
        <taxon>Hyphomicrobiales</taxon>
        <taxon>Phyllobacteriaceae</taxon>
        <taxon>Chelativorans</taxon>
    </lineage>
</organism>
<feature type="compositionally biased region" description="Basic and acidic residues" evidence="1">
    <location>
        <begin position="82"/>
        <end position="96"/>
    </location>
</feature>